<dbReference type="HOGENOM" id="CLU_3161646_0_0_9"/>
<reference evidence="1 2" key="1">
    <citation type="submission" date="2008-12" db="EMBL/GenBank/DDBJ databases">
        <authorList>
            <person name="Fulton L."/>
            <person name="Clifton S."/>
            <person name="Fulton B."/>
            <person name="Xu J."/>
            <person name="Minx P."/>
            <person name="Pepin K.H."/>
            <person name="Johnson M."/>
            <person name="Bhonagiri V."/>
            <person name="Nash W.E."/>
            <person name="Mardis E.R."/>
            <person name="Wilson R.K."/>
        </authorList>
    </citation>
    <scope>NUCLEOTIDE SEQUENCE [LARGE SCALE GENOMIC DNA]</scope>
    <source>
        <strain evidence="1 2">DSM 12042</strain>
    </source>
</reference>
<reference evidence="1 2" key="2">
    <citation type="submission" date="2009-02" db="EMBL/GenBank/DDBJ databases">
        <title>Draft genome sequence of Holdemania filiformis DSM 12042.</title>
        <authorList>
            <person name="Sudarsanam P."/>
            <person name="Ley R."/>
            <person name="Guruge J."/>
            <person name="Turnbaugh P.J."/>
            <person name="Mahowald M."/>
            <person name="Liep D."/>
            <person name="Gordon J."/>
        </authorList>
    </citation>
    <scope>NUCLEOTIDE SEQUENCE [LARGE SCALE GENOMIC DNA]</scope>
    <source>
        <strain evidence="1 2">DSM 12042</strain>
    </source>
</reference>
<sequence>WFPMKGTFFCFCAGVKGRSFASRVGFDFRTPAVSRTIREILARKRSL</sequence>
<dbReference type="Proteomes" id="UP000005950">
    <property type="component" value="Unassembled WGS sequence"/>
</dbReference>
<proteinExistence type="predicted"/>
<evidence type="ECO:0000313" key="2">
    <source>
        <dbReference type="Proteomes" id="UP000005950"/>
    </source>
</evidence>
<name>B9YE23_9FIRM</name>
<evidence type="ECO:0000313" key="1">
    <source>
        <dbReference type="EMBL" id="EEF65784.1"/>
    </source>
</evidence>
<comment type="caution">
    <text evidence="1">The sequence shown here is derived from an EMBL/GenBank/DDBJ whole genome shotgun (WGS) entry which is preliminary data.</text>
</comment>
<organism evidence="1 2">
    <name type="scientific">Holdemania filiformis DSM 12042</name>
    <dbReference type="NCBI Taxonomy" id="545696"/>
    <lineage>
        <taxon>Bacteria</taxon>
        <taxon>Bacillati</taxon>
        <taxon>Bacillota</taxon>
        <taxon>Erysipelotrichia</taxon>
        <taxon>Erysipelotrichales</taxon>
        <taxon>Erysipelotrichaceae</taxon>
        <taxon>Holdemania</taxon>
    </lineage>
</organism>
<gene>
    <name evidence="1" type="ORF">HOLDEFILI_04097</name>
</gene>
<accession>B9YE23</accession>
<dbReference type="AlphaFoldDB" id="B9YE23"/>
<feature type="non-terminal residue" evidence="1">
    <location>
        <position position="1"/>
    </location>
</feature>
<dbReference type="EMBL" id="ACCF01000257">
    <property type="protein sequence ID" value="EEF65784.1"/>
    <property type="molecule type" value="Genomic_DNA"/>
</dbReference>
<protein>
    <submittedName>
        <fullName evidence="1">Uncharacterized protein</fullName>
    </submittedName>
</protein>